<reference evidence="2" key="3">
    <citation type="submission" date="2025-09" db="UniProtKB">
        <authorList>
            <consortium name="Ensembl"/>
        </authorList>
    </citation>
    <scope>IDENTIFICATION</scope>
</reference>
<dbReference type="Proteomes" id="UP000007875">
    <property type="component" value="Unassembled WGS sequence"/>
</dbReference>
<organism evidence="2 3">
    <name type="scientific">Ciona savignyi</name>
    <name type="common">Pacific transparent sea squirt</name>
    <dbReference type="NCBI Taxonomy" id="51511"/>
    <lineage>
        <taxon>Eukaryota</taxon>
        <taxon>Metazoa</taxon>
        <taxon>Chordata</taxon>
        <taxon>Tunicata</taxon>
        <taxon>Ascidiacea</taxon>
        <taxon>Phlebobranchia</taxon>
        <taxon>Cionidae</taxon>
        <taxon>Ciona</taxon>
    </lineage>
</organism>
<proteinExistence type="predicted"/>
<accession>H2YMD1</accession>
<dbReference type="Ensembl" id="ENSCSAVT00000006565.1">
    <property type="protein sequence ID" value="ENSCSAVP00000006483.1"/>
    <property type="gene ID" value="ENSCSAVG00000003879.1"/>
</dbReference>
<reference evidence="3" key="1">
    <citation type="submission" date="2003-08" db="EMBL/GenBank/DDBJ databases">
        <authorList>
            <person name="Birren B."/>
            <person name="Nusbaum C."/>
            <person name="Abebe A."/>
            <person name="Abouelleil A."/>
            <person name="Adekoya E."/>
            <person name="Ait-zahra M."/>
            <person name="Allen N."/>
            <person name="Allen T."/>
            <person name="An P."/>
            <person name="Anderson M."/>
            <person name="Anderson S."/>
            <person name="Arachchi H."/>
            <person name="Armbruster J."/>
            <person name="Bachantsang P."/>
            <person name="Baldwin J."/>
            <person name="Barry A."/>
            <person name="Bayul T."/>
            <person name="Blitshsteyn B."/>
            <person name="Bloom T."/>
            <person name="Blye J."/>
            <person name="Boguslavskiy L."/>
            <person name="Borowsky M."/>
            <person name="Boukhgalter B."/>
            <person name="Brunache A."/>
            <person name="Butler J."/>
            <person name="Calixte N."/>
            <person name="Calvo S."/>
            <person name="Camarata J."/>
            <person name="Campo K."/>
            <person name="Chang J."/>
            <person name="Cheshatsang Y."/>
            <person name="Citroen M."/>
            <person name="Collymore A."/>
            <person name="Considine T."/>
            <person name="Cook A."/>
            <person name="Cooke P."/>
            <person name="Corum B."/>
            <person name="Cuomo C."/>
            <person name="David R."/>
            <person name="Dawoe T."/>
            <person name="Degray S."/>
            <person name="Dodge S."/>
            <person name="Dooley K."/>
            <person name="Dorje P."/>
            <person name="Dorjee K."/>
            <person name="Dorris L."/>
            <person name="Duffey N."/>
            <person name="Dupes A."/>
            <person name="Elkins T."/>
            <person name="Engels R."/>
            <person name="Erickson J."/>
            <person name="Farina A."/>
            <person name="Faro S."/>
            <person name="Ferreira P."/>
            <person name="Fischer H."/>
            <person name="Fitzgerald M."/>
            <person name="Foley K."/>
            <person name="Gage D."/>
            <person name="Galagan J."/>
            <person name="Gearin G."/>
            <person name="Gnerre S."/>
            <person name="Gnirke A."/>
            <person name="Goyette A."/>
            <person name="Graham J."/>
            <person name="Grandbois E."/>
            <person name="Gyaltsen K."/>
            <person name="Hafez N."/>
            <person name="Hagopian D."/>
            <person name="Hagos B."/>
            <person name="Hall J."/>
            <person name="Hatcher B."/>
            <person name="Heller A."/>
            <person name="Higgins H."/>
            <person name="Honan T."/>
            <person name="Horn A."/>
            <person name="Houde N."/>
            <person name="Hughes L."/>
            <person name="Hulme W."/>
            <person name="Husby E."/>
            <person name="Iliev I."/>
            <person name="Jaffe D."/>
            <person name="Jones C."/>
            <person name="Kamal M."/>
            <person name="Kamat A."/>
            <person name="Kamvysselis M."/>
            <person name="Karlsson E."/>
            <person name="Kells C."/>
            <person name="Kieu A."/>
            <person name="Kisner P."/>
            <person name="Kodira C."/>
            <person name="Kulbokas E."/>
            <person name="Labutti K."/>
            <person name="Lama D."/>
            <person name="Landers T."/>
            <person name="Leger J."/>
            <person name="Levine S."/>
            <person name="Lewis D."/>
            <person name="Lewis T."/>
            <person name="Lindblad-toh K."/>
            <person name="Liu X."/>
            <person name="Lokyitsang T."/>
            <person name="Lokyitsang Y."/>
            <person name="Lucien O."/>
            <person name="Lui A."/>
            <person name="Ma L.J."/>
            <person name="Mabbitt R."/>
            <person name="Macdonald J."/>
            <person name="Maclean C."/>
            <person name="Major J."/>
            <person name="Manning J."/>
            <person name="Marabella R."/>
            <person name="Maru K."/>
            <person name="Matthews C."/>
            <person name="Mauceli E."/>
            <person name="Mccarthy M."/>
            <person name="Mcdonough S."/>
            <person name="Mcghee T."/>
            <person name="Meldrim J."/>
            <person name="Meneus L."/>
            <person name="Mesirov J."/>
            <person name="Mihalev A."/>
            <person name="Mihova T."/>
            <person name="Mikkelsen T."/>
            <person name="Mlenga V."/>
            <person name="Moru K."/>
            <person name="Mozes J."/>
            <person name="Mulrain L."/>
            <person name="Munson G."/>
            <person name="Naylor J."/>
            <person name="Newes C."/>
            <person name="Nguyen C."/>
            <person name="Nguyen N."/>
            <person name="Nguyen T."/>
            <person name="Nicol R."/>
            <person name="Nielsen C."/>
            <person name="Nizzari M."/>
            <person name="Norbu C."/>
            <person name="Norbu N."/>
            <person name="O'donnell P."/>
            <person name="Okoawo O."/>
            <person name="O'leary S."/>
            <person name="Omotosho B."/>
            <person name="O'neill K."/>
            <person name="Osman S."/>
            <person name="Parker S."/>
            <person name="Perrin D."/>
            <person name="Phunkhang P."/>
            <person name="Piqani B."/>
            <person name="Purcell S."/>
            <person name="Rachupka T."/>
            <person name="Ramasamy U."/>
            <person name="Rameau R."/>
            <person name="Ray V."/>
            <person name="Raymond C."/>
            <person name="Retta R."/>
            <person name="Richardson S."/>
            <person name="Rise C."/>
            <person name="Rodriguez J."/>
            <person name="Rogers J."/>
            <person name="Rogov P."/>
            <person name="Rutman M."/>
            <person name="Schupbach R."/>
            <person name="Seaman C."/>
            <person name="Settipalli S."/>
            <person name="Sharpe T."/>
            <person name="Sheridan J."/>
            <person name="Sherpa N."/>
            <person name="Shi J."/>
            <person name="Smirnov S."/>
            <person name="Smith C."/>
            <person name="Sougnez C."/>
            <person name="Spencer B."/>
            <person name="Stalker J."/>
            <person name="Stange-thomann N."/>
            <person name="Stavropoulos S."/>
            <person name="Stetson K."/>
            <person name="Stone C."/>
            <person name="Stone S."/>
            <person name="Stubbs M."/>
            <person name="Talamas J."/>
            <person name="Tchuinga P."/>
            <person name="Tenzing P."/>
            <person name="Tesfaye S."/>
            <person name="Theodore J."/>
            <person name="Thoulutsang Y."/>
            <person name="Topham K."/>
            <person name="Towey S."/>
            <person name="Tsamla T."/>
            <person name="Tsomo N."/>
            <person name="Vallee D."/>
            <person name="Vassiliev H."/>
            <person name="Venkataraman V."/>
            <person name="Vinson J."/>
            <person name="Vo A."/>
            <person name="Wade C."/>
            <person name="Wang S."/>
            <person name="Wangchuk T."/>
            <person name="Wangdi T."/>
            <person name="Whittaker C."/>
            <person name="Wilkinson J."/>
            <person name="Wu Y."/>
            <person name="Wyman D."/>
            <person name="Yadav S."/>
            <person name="Yang S."/>
            <person name="Yang X."/>
            <person name="Yeager S."/>
            <person name="Yee E."/>
            <person name="Young G."/>
            <person name="Zainoun J."/>
            <person name="Zembeck L."/>
            <person name="Zimmer A."/>
            <person name="Zody M."/>
            <person name="Lander E."/>
        </authorList>
    </citation>
    <scope>NUCLEOTIDE SEQUENCE [LARGE SCALE GENOMIC DNA]</scope>
</reference>
<feature type="compositionally biased region" description="Low complexity" evidence="1">
    <location>
        <begin position="29"/>
        <end position="42"/>
    </location>
</feature>
<evidence type="ECO:0000313" key="3">
    <source>
        <dbReference type="Proteomes" id="UP000007875"/>
    </source>
</evidence>
<protein>
    <recommendedName>
        <fullName evidence="4">6-phosphogluconate dehydrogenase NADP-binding domain-containing protein</fullName>
    </recommendedName>
</protein>
<dbReference type="HOGENOM" id="CLU_2819059_0_0_1"/>
<keyword evidence="3" id="KW-1185">Reference proteome</keyword>
<dbReference type="GeneTree" id="ENSGT00940000156435"/>
<evidence type="ECO:0008006" key="4">
    <source>
        <dbReference type="Google" id="ProtNLM"/>
    </source>
</evidence>
<name>H2YMD1_CIOSA</name>
<sequence>KKRRRTSKKSQPTREEPTSATPPRGSRLSPDTTADADSTTSPVIKEVIPTDKKIGFLGLGIMGVPMA</sequence>
<reference evidence="2" key="2">
    <citation type="submission" date="2025-08" db="UniProtKB">
        <authorList>
            <consortium name="Ensembl"/>
        </authorList>
    </citation>
    <scope>IDENTIFICATION</scope>
</reference>
<evidence type="ECO:0000313" key="2">
    <source>
        <dbReference type="Ensembl" id="ENSCSAVP00000006483.1"/>
    </source>
</evidence>
<dbReference type="AlphaFoldDB" id="H2YMD1"/>
<feature type="region of interest" description="Disordered" evidence="1">
    <location>
        <begin position="1"/>
        <end position="44"/>
    </location>
</feature>
<evidence type="ECO:0000256" key="1">
    <source>
        <dbReference type="SAM" id="MobiDB-lite"/>
    </source>
</evidence>